<dbReference type="InterPro" id="IPR052736">
    <property type="entry name" value="Stf3_sulfotransferase"/>
</dbReference>
<dbReference type="Gene3D" id="3.40.50.300">
    <property type="entry name" value="P-loop containing nucleotide triphosphate hydrolases"/>
    <property type="match status" value="1"/>
</dbReference>
<protein>
    <submittedName>
        <fullName evidence="1">Sulfotransferase domain protein</fullName>
    </submittedName>
</protein>
<organism evidence="1 2">
    <name type="scientific">Thalassoglobus neptunius</name>
    <dbReference type="NCBI Taxonomy" id="1938619"/>
    <lineage>
        <taxon>Bacteria</taxon>
        <taxon>Pseudomonadati</taxon>
        <taxon>Planctomycetota</taxon>
        <taxon>Planctomycetia</taxon>
        <taxon>Planctomycetales</taxon>
        <taxon>Planctomycetaceae</taxon>
        <taxon>Thalassoglobus</taxon>
    </lineage>
</organism>
<evidence type="ECO:0000313" key="1">
    <source>
        <dbReference type="EMBL" id="TWT58233.1"/>
    </source>
</evidence>
<dbReference type="OrthoDB" id="9777890at2"/>
<dbReference type="Proteomes" id="UP000317243">
    <property type="component" value="Unassembled WGS sequence"/>
</dbReference>
<comment type="caution">
    <text evidence="1">The sequence shown here is derived from an EMBL/GenBank/DDBJ whole genome shotgun (WGS) entry which is preliminary data.</text>
</comment>
<dbReference type="RefSeq" id="WP_146508474.1">
    <property type="nucleotide sequence ID" value="NZ_SIHI01000001.1"/>
</dbReference>
<dbReference type="GO" id="GO:0016740">
    <property type="term" value="F:transferase activity"/>
    <property type="evidence" value="ECO:0007669"/>
    <property type="project" value="UniProtKB-KW"/>
</dbReference>
<dbReference type="PANTHER" id="PTHR36451:SF1">
    <property type="entry name" value="OMEGA-HYDROXY-BETA-DIHYDROMENAQUINONE-9 SULFOTRANSFERASE STF3"/>
    <property type="match status" value="1"/>
</dbReference>
<accession>A0A5C5X7J3</accession>
<dbReference type="InterPro" id="IPR027417">
    <property type="entry name" value="P-loop_NTPase"/>
</dbReference>
<dbReference type="SUPFAM" id="SSF52540">
    <property type="entry name" value="P-loop containing nucleoside triphosphate hydrolases"/>
    <property type="match status" value="1"/>
</dbReference>
<keyword evidence="1" id="KW-0808">Transferase</keyword>
<proteinExistence type="predicted"/>
<sequence length="382" mass="44217">MSEEKKTKPKRSSQGPFSIWHGMKISGLYNLMKLGPQLSWTKAGRIALLPPMALYNSTMAAVESLLYGRRIRETEPVAPPIFILGFWRSGTTLLHNLMDSDPQFTTTTLYQTVFPWHFLTTQTVASRLTAAFIPESRPMDNVRVGWDVAQEDEVALCVMTQLSPYLMVTFPYQFEIIRRYIDIEAISEQDRQRWCSALDTLIRKVTLRTPKQLVLKSPSHTFRIQTLLKMYPGAKFIYIYRDPFDVFNSNCHLRQTMATENTLGENPKGGFEDDVIKWYNEGFTSYQTNKWSIPEGDLCEVKYEELAADPLGQMNRIYEQLSLQNVDAMRAAIEPQVEELKKYKKNKFDRDPHWVKEVYQRCRAAYDEFGYPPPNDGQIEAA</sequence>
<dbReference type="AlphaFoldDB" id="A0A5C5X7J3"/>
<dbReference type="EMBL" id="SIHI01000001">
    <property type="protein sequence ID" value="TWT58233.1"/>
    <property type="molecule type" value="Genomic_DNA"/>
</dbReference>
<evidence type="ECO:0000313" key="2">
    <source>
        <dbReference type="Proteomes" id="UP000317243"/>
    </source>
</evidence>
<dbReference type="Pfam" id="PF13469">
    <property type="entry name" value="Sulfotransfer_3"/>
    <property type="match status" value="1"/>
</dbReference>
<name>A0A5C5X7J3_9PLAN</name>
<gene>
    <name evidence="1" type="ORF">KOR42_16040</name>
</gene>
<keyword evidence="2" id="KW-1185">Reference proteome</keyword>
<dbReference type="PANTHER" id="PTHR36451">
    <property type="entry name" value="PAPS-DEPENDENT SULFOTRANSFERASE STF3"/>
    <property type="match status" value="1"/>
</dbReference>
<reference evidence="1 2" key="1">
    <citation type="submission" date="2019-02" db="EMBL/GenBank/DDBJ databases">
        <title>Deep-cultivation of Planctomycetes and their phenomic and genomic characterization uncovers novel biology.</title>
        <authorList>
            <person name="Wiegand S."/>
            <person name="Jogler M."/>
            <person name="Boedeker C."/>
            <person name="Pinto D."/>
            <person name="Vollmers J."/>
            <person name="Rivas-Marin E."/>
            <person name="Kohn T."/>
            <person name="Peeters S.H."/>
            <person name="Heuer A."/>
            <person name="Rast P."/>
            <person name="Oberbeckmann S."/>
            <person name="Bunk B."/>
            <person name="Jeske O."/>
            <person name="Meyerdierks A."/>
            <person name="Storesund J.E."/>
            <person name="Kallscheuer N."/>
            <person name="Luecker S."/>
            <person name="Lage O.M."/>
            <person name="Pohl T."/>
            <person name="Merkel B.J."/>
            <person name="Hornburger P."/>
            <person name="Mueller R.-W."/>
            <person name="Bruemmer F."/>
            <person name="Labrenz M."/>
            <person name="Spormann A.M."/>
            <person name="Op Den Camp H."/>
            <person name="Overmann J."/>
            <person name="Amann R."/>
            <person name="Jetten M.S.M."/>
            <person name="Mascher T."/>
            <person name="Medema M.H."/>
            <person name="Devos D.P."/>
            <person name="Kaster A.-K."/>
            <person name="Ovreas L."/>
            <person name="Rohde M."/>
            <person name="Galperin M.Y."/>
            <person name="Jogler C."/>
        </authorList>
    </citation>
    <scope>NUCLEOTIDE SEQUENCE [LARGE SCALE GENOMIC DNA]</scope>
    <source>
        <strain evidence="1 2">KOR42</strain>
    </source>
</reference>